<feature type="coiled-coil region" evidence="2">
    <location>
        <begin position="156"/>
        <end position="183"/>
    </location>
</feature>
<dbReference type="PANTHER" id="PTHR19143:SF444">
    <property type="entry name" value="PROTEIN SCABROUS"/>
    <property type="match status" value="1"/>
</dbReference>
<dbReference type="PANTHER" id="PTHR19143">
    <property type="entry name" value="FIBRINOGEN/TENASCIN/ANGIOPOEITIN"/>
    <property type="match status" value="1"/>
</dbReference>
<evidence type="ECO:0000256" key="1">
    <source>
        <dbReference type="ARBA" id="ARBA00023157"/>
    </source>
</evidence>
<dbReference type="Pfam" id="PF00147">
    <property type="entry name" value="Fibrinogen_C"/>
    <property type="match status" value="1"/>
</dbReference>
<dbReference type="SUPFAM" id="SSF56496">
    <property type="entry name" value="Fibrinogen C-terminal domain-like"/>
    <property type="match status" value="1"/>
</dbReference>
<dbReference type="AlphaFoldDB" id="A0A9P0DN12"/>
<dbReference type="EMBL" id="OU896711">
    <property type="protein sequence ID" value="CAH1169990.1"/>
    <property type="molecule type" value="Genomic_DNA"/>
</dbReference>
<feature type="domain" description="Fibrinogen C-terminal" evidence="3">
    <location>
        <begin position="369"/>
        <end position="570"/>
    </location>
</feature>
<evidence type="ECO:0000313" key="5">
    <source>
        <dbReference type="Proteomes" id="UP001153737"/>
    </source>
</evidence>
<dbReference type="InterPro" id="IPR050373">
    <property type="entry name" value="Fibrinogen_C-term_domain"/>
</dbReference>
<dbReference type="Proteomes" id="UP001153737">
    <property type="component" value="Chromosome 5"/>
</dbReference>
<dbReference type="InterPro" id="IPR002181">
    <property type="entry name" value="Fibrinogen_a/b/g_C_dom"/>
</dbReference>
<gene>
    <name evidence="4" type="ORF">PHAECO_LOCUS9783</name>
</gene>
<feature type="coiled-coil region" evidence="2">
    <location>
        <begin position="53"/>
        <end position="87"/>
    </location>
</feature>
<keyword evidence="2" id="KW-0175">Coiled coil</keyword>
<reference evidence="4" key="1">
    <citation type="submission" date="2022-01" db="EMBL/GenBank/DDBJ databases">
        <authorList>
            <person name="King R."/>
        </authorList>
    </citation>
    <scope>NUCLEOTIDE SEQUENCE</scope>
</reference>
<dbReference type="OrthoDB" id="197676at2759"/>
<sequence>MKKNDLLTVKWLYRSFAELKAEVAELQNSLNSSAVLDERERVETESRLVKSDLQNVVAELEVVRGRNEKFEAEVQLAGEELRQARESWRGTAAACGKMKNQLKAAQLEWNQNWKILNEKSPTLENEIIAHPSRHQRIMKQHVIRLEKSTKTLHKENYHLKSKLTQMEEEMKALQKRLKWKEEVDSIVAQKEENLIASRLQDKMASKIADIAKQQTINVNKIANLTEQMTNFDKLHLSMLELLENVETIENKVDKNFPEFRKEISKLEIQISETSSAVSLNREDQRNVIDSMKAISFSVSNLQDKTNGDREKLGNLDEIVKNLVKSATLQTSKLHDHILKEESGSVNVNATKATIHLVQELKSFESEYKSIVNKLPKDCSSVEGPPGIYLISPGEGEPILAHCENGWTTVQKRYDGSINFNRNWNEYSNGFGSATGEHWLGNKHLRSLTQLNCSRLQINMKDIYGQYWQANYEDFRVEDYSEGFKLHIDRYQGNASDALDYQNLMEFSTVDNDRDISNTHCASNYEGGWWFSHCQHANLNGRYNLGLTWFDSSRNEWIAVANSEMRVKRRDVC</sequence>
<name>A0A9P0DN12_PHACE</name>
<dbReference type="SMART" id="SM00186">
    <property type="entry name" value="FBG"/>
    <property type="match status" value="1"/>
</dbReference>
<dbReference type="InterPro" id="IPR014716">
    <property type="entry name" value="Fibrinogen_a/b/g_C_1"/>
</dbReference>
<organism evidence="4 5">
    <name type="scientific">Phaedon cochleariae</name>
    <name type="common">Mustard beetle</name>
    <dbReference type="NCBI Taxonomy" id="80249"/>
    <lineage>
        <taxon>Eukaryota</taxon>
        <taxon>Metazoa</taxon>
        <taxon>Ecdysozoa</taxon>
        <taxon>Arthropoda</taxon>
        <taxon>Hexapoda</taxon>
        <taxon>Insecta</taxon>
        <taxon>Pterygota</taxon>
        <taxon>Neoptera</taxon>
        <taxon>Endopterygota</taxon>
        <taxon>Coleoptera</taxon>
        <taxon>Polyphaga</taxon>
        <taxon>Cucujiformia</taxon>
        <taxon>Chrysomeloidea</taxon>
        <taxon>Chrysomelidae</taxon>
        <taxon>Chrysomelinae</taxon>
        <taxon>Chrysomelini</taxon>
        <taxon>Phaedon</taxon>
    </lineage>
</organism>
<dbReference type="InterPro" id="IPR036056">
    <property type="entry name" value="Fibrinogen-like_C"/>
</dbReference>
<reference evidence="4" key="2">
    <citation type="submission" date="2022-10" db="EMBL/GenBank/DDBJ databases">
        <authorList>
            <consortium name="ENA_rothamsted_submissions"/>
            <consortium name="culmorum"/>
            <person name="King R."/>
        </authorList>
    </citation>
    <scope>NUCLEOTIDE SEQUENCE</scope>
</reference>
<dbReference type="PROSITE" id="PS00514">
    <property type="entry name" value="FIBRINOGEN_C_1"/>
    <property type="match status" value="1"/>
</dbReference>
<accession>A0A9P0DN12</accession>
<evidence type="ECO:0000256" key="2">
    <source>
        <dbReference type="SAM" id="Coils"/>
    </source>
</evidence>
<dbReference type="GO" id="GO:0005615">
    <property type="term" value="C:extracellular space"/>
    <property type="evidence" value="ECO:0007669"/>
    <property type="project" value="TreeGrafter"/>
</dbReference>
<dbReference type="PROSITE" id="PS51406">
    <property type="entry name" value="FIBRINOGEN_C_2"/>
    <property type="match status" value="1"/>
</dbReference>
<evidence type="ECO:0000259" key="3">
    <source>
        <dbReference type="PROSITE" id="PS51406"/>
    </source>
</evidence>
<dbReference type="CDD" id="cd00087">
    <property type="entry name" value="FReD"/>
    <property type="match status" value="1"/>
</dbReference>
<proteinExistence type="predicted"/>
<evidence type="ECO:0000313" key="4">
    <source>
        <dbReference type="EMBL" id="CAH1169990.1"/>
    </source>
</evidence>
<protein>
    <recommendedName>
        <fullName evidence="3">Fibrinogen C-terminal domain-containing protein</fullName>
    </recommendedName>
</protein>
<dbReference type="InterPro" id="IPR020837">
    <property type="entry name" value="Fibrinogen_CS"/>
</dbReference>
<dbReference type="Gene3D" id="3.90.215.10">
    <property type="entry name" value="Gamma Fibrinogen, chain A, domain 1"/>
    <property type="match status" value="1"/>
</dbReference>
<keyword evidence="5" id="KW-1185">Reference proteome</keyword>
<keyword evidence="1" id="KW-1015">Disulfide bond</keyword>